<proteinExistence type="predicted"/>
<evidence type="ECO:0000313" key="5">
    <source>
        <dbReference type="Proteomes" id="UP000011688"/>
    </source>
</evidence>
<keyword evidence="1" id="KW-0051">Antiviral defense</keyword>
<comment type="caution">
    <text evidence="4">The sequence shown here is derived from an EMBL/GenBank/DDBJ whole genome shotgun (WGS) entry which is preliminary data.</text>
</comment>
<sequence length="314" mass="34956">MTQMTQTALGMSYLTHAQLGNHNAGEGSKQLSDLKMYGNRPYISGQAYRHAIREAVQESTHENVNCTSADACGELEDCVLCDLFGYMNTDLEEPTPSKRVSPLRVTPLVGQYDAEVTTDMILQYAPGGSRKKDDNEESNGPENKIGYRELTDNVYKGAWMLDCESVGQREREIFDDDEEVGHRYERELETIAEDRNARIRHLLSGLQNASGLAGQARHMADFMPDTVVATASDTYSQRVTNALHIEEGNLNISAFESVLNDLTHDDGEVWVAGTHNPTVMNNWDEFFDAAESHDNVEVCDSVSACYDKLKATLD</sequence>
<dbReference type="Proteomes" id="UP000011688">
    <property type="component" value="Unassembled WGS sequence"/>
</dbReference>
<evidence type="ECO:0000313" key="4">
    <source>
        <dbReference type="EMBL" id="ELY55980.1"/>
    </source>
</evidence>
<comment type="function">
    <text evidence="2">CRISPR (clustered regularly interspaced short palindromic repeat) is an adaptive immune system that provides protection against mobile genetic elements (viruses, transposable elements and conjugative plasmids). CRISPR clusters contain spacers, sequences complementary to antecedent mobile elements, and target invading nucleic acids. CRISPR clusters are transcribed and processed into CRISPR RNA (crRNA).</text>
</comment>
<dbReference type="AlphaFoldDB" id="L9X2N7"/>
<dbReference type="GO" id="GO:0051607">
    <property type="term" value="P:defense response to virus"/>
    <property type="evidence" value="ECO:0007669"/>
    <property type="project" value="UniProtKB-KW"/>
</dbReference>
<feature type="region of interest" description="Disordered" evidence="3">
    <location>
        <begin position="124"/>
        <end position="145"/>
    </location>
</feature>
<dbReference type="Pfam" id="PF01905">
    <property type="entry name" value="DevR"/>
    <property type="match status" value="1"/>
</dbReference>
<evidence type="ECO:0000256" key="1">
    <source>
        <dbReference type="ARBA" id="ARBA00023118"/>
    </source>
</evidence>
<dbReference type="OrthoDB" id="132787at2157"/>
<dbReference type="InterPro" id="IPR013414">
    <property type="entry name" value="Cas7/Cst2/DevR_sub_I-B/Tneap"/>
</dbReference>
<evidence type="ECO:0000256" key="2">
    <source>
        <dbReference type="ARBA" id="ARBA00025626"/>
    </source>
</evidence>
<organism evidence="4 5">
    <name type="scientific">Natronococcus amylolyticus DSM 10524</name>
    <dbReference type="NCBI Taxonomy" id="1227497"/>
    <lineage>
        <taxon>Archaea</taxon>
        <taxon>Methanobacteriati</taxon>
        <taxon>Methanobacteriota</taxon>
        <taxon>Stenosarchaea group</taxon>
        <taxon>Halobacteria</taxon>
        <taxon>Halobacteriales</taxon>
        <taxon>Natrialbaceae</taxon>
        <taxon>Natronococcus</taxon>
    </lineage>
</organism>
<gene>
    <name evidence="4" type="ORF">C491_13552</name>
</gene>
<protein>
    <submittedName>
        <fullName evidence="4">CRISPR-associated regulatory protein, DevR family</fullName>
    </submittedName>
</protein>
<accession>L9X2N7</accession>
<dbReference type="STRING" id="1227497.C491_13552"/>
<dbReference type="InterPro" id="IPR010154">
    <property type="entry name" value="CRISPR-assoc_Cas7/Cst2/DevR"/>
</dbReference>
<dbReference type="NCBIfam" id="TIGR02585">
    <property type="entry name" value="cas_Cst2_DevR"/>
    <property type="match status" value="1"/>
</dbReference>
<keyword evidence="5" id="KW-1185">Reference proteome</keyword>
<evidence type="ECO:0000256" key="3">
    <source>
        <dbReference type="SAM" id="MobiDB-lite"/>
    </source>
</evidence>
<dbReference type="NCBIfam" id="TIGR01875">
    <property type="entry name" value="cas_MJ0381"/>
    <property type="match status" value="1"/>
</dbReference>
<dbReference type="RefSeq" id="WP_005557132.1">
    <property type="nucleotide sequence ID" value="NZ_AOIB01000028.1"/>
</dbReference>
<reference evidence="4 5" key="1">
    <citation type="journal article" date="2014" name="PLoS Genet.">
        <title>Phylogenetically driven sequencing of extremely halophilic archaea reveals strategies for static and dynamic osmo-response.</title>
        <authorList>
            <person name="Becker E.A."/>
            <person name="Seitzer P.M."/>
            <person name="Tritt A."/>
            <person name="Larsen D."/>
            <person name="Krusor M."/>
            <person name="Yao A.I."/>
            <person name="Wu D."/>
            <person name="Madern D."/>
            <person name="Eisen J.A."/>
            <person name="Darling A.E."/>
            <person name="Facciotti M.T."/>
        </authorList>
    </citation>
    <scope>NUCLEOTIDE SEQUENCE [LARGE SCALE GENOMIC DNA]</scope>
    <source>
        <strain evidence="4 5">DSM 10524</strain>
    </source>
</reference>
<dbReference type="EMBL" id="AOIB01000028">
    <property type="protein sequence ID" value="ELY55980.1"/>
    <property type="molecule type" value="Genomic_DNA"/>
</dbReference>
<dbReference type="eggNOG" id="arCOG03617">
    <property type="taxonomic scope" value="Archaea"/>
</dbReference>
<name>L9X2N7_9EURY</name>